<keyword evidence="1" id="KW-1003">Cell membrane</keyword>
<evidence type="ECO:0000256" key="1">
    <source>
        <dbReference type="ARBA" id="ARBA00022475"/>
    </source>
</evidence>
<dbReference type="GO" id="GO:0030288">
    <property type="term" value="C:outer membrane-bounded periplasmic space"/>
    <property type="evidence" value="ECO:0007669"/>
    <property type="project" value="TreeGrafter"/>
</dbReference>
<dbReference type="AlphaFoldDB" id="S7UXE8"/>
<dbReference type="NCBIfam" id="TIGR04409">
    <property type="entry name" value="LptC_YrbK"/>
    <property type="match status" value="1"/>
</dbReference>
<keyword evidence="8" id="KW-1185">Reference proteome</keyword>
<dbReference type="Pfam" id="PF06835">
    <property type="entry name" value="LptC"/>
    <property type="match status" value="1"/>
</dbReference>
<dbReference type="GO" id="GO:0015221">
    <property type="term" value="F:lipopolysaccharide transmembrane transporter activity"/>
    <property type="evidence" value="ECO:0007669"/>
    <property type="project" value="InterPro"/>
</dbReference>
<dbReference type="Gene3D" id="2.60.450.10">
    <property type="entry name" value="Lipopolysaccharide (LPS) transport protein A like domain"/>
    <property type="match status" value="1"/>
</dbReference>
<name>S7UXE8_DESML</name>
<comment type="caution">
    <text evidence="7">The sequence shown here is derived from an EMBL/GenBank/DDBJ whole genome shotgun (WGS) entry which is preliminary data.</text>
</comment>
<evidence type="ECO:0000256" key="6">
    <source>
        <dbReference type="SAM" id="Phobius"/>
    </source>
</evidence>
<accession>S7UXE8</accession>
<dbReference type="GO" id="GO:0017089">
    <property type="term" value="F:glycolipid transfer activity"/>
    <property type="evidence" value="ECO:0007669"/>
    <property type="project" value="TreeGrafter"/>
</dbReference>
<dbReference type="InterPro" id="IPR052363">
    <property type="entry name" value="LPS_export_LptC"/>
</dbReference>
<dbReference type="eggNOG" id="COG1934">
    <property type="taxonomic scope" value="Bacteria"/>
</dbReference>
<dbReference type="PANTHER" id="PTHR37481">
    <property type="entry name" value="LIPOPOLYSACCHARIDE EXPORT SYSTEM PROTEIN LPTC"/>
    <property type="match status" value="1"/>
</dbReference>
<dbReference type="GO" id="GO:0005886">
    <property type="term" value="C:plasma membrane"/>
    <property type="evidence" value="ECO:0007669"/>
    <property type="project" value="InterPro"/>
</dbReference>
<evidence type="ECO:0008006" key="9">
    <source>
        <dbReference type="Google" id="ProtNLM"/>
    </source>
</evidence>
<keyword evidence="3 6" id="KW-0812">Transmembrane</keyword>
<evidence type="ECO:0000313" key="7">
    <source>
        <dbReference type="EMBL" id="EPR38889.1"/>
    </source>
</evidence>
<evidence type="ECO:0000256" key="4">
    <source>
        <dbReference type="ARBA" id="ARBA00022989"/>
    </source>
</evidence>
<keyword evidence="2" id="KW-0997">Cell inner membrane</keyword>
<evidence type="ECO:0000256" key="5">
    <source>
        <dbReference type="ARBA" id="ARBA00023136"/>
    </source>
</evidence>
<evidence type="ECO:0000256" key="3">
    <source>
        <dbReference type="ARBA" id="ARBA00022692"/>
    </source>
</evidence>
<organism evidence="7 8">
    <name type="scientific">Desulfococcus multivorans DSM 2059</name>
    <dbReference type="NCBI Taxonomy" id="1121405"/>
    <lineage>
        <taxon>Bacteria</taxon>
        <taxon>Pseudomonadati</taxon>
        <taxon>Thermodesulfobacteriota</taxon>
        <taxon>Desulfobacteria</taxon>
        <taxon>Desulfobacterales</taxon>
        <taxon>Desulfococcaceae</taxon>
        <taxon>Desulfococcus</taxon>
    </lineage>
</organism>
<evidence type="ECO:0000256" key="2">
    <source>
        <dbReference type="ARBA" id="ARBA00022519"/>
    </source>
</evidence>
<dbReference type="PANTHER" id="PTHR37481:SF1">
    <property type="entry name" value="LIPOPOLYSACCHARIDE EXPORT SYSTEM PROTEIN LPTC"/>
    <property type="match status" value="1"/>
</dbReference>
<gene>
    <name evidence="7" type="ORF">dsmv_0299</name>
</gene>
<feature type="transmembrane region" description="Helical" evidence="6">
    <location>
        <begin position="12"/>
        <end position="31"/>
    </location>
</feature>
<dbReference type="InterPro" id="IPR010664">
    <property type="entry name" value="LipoPS_assembly_LptC-rel"/>
</dbReference>
<dbReference type="EMBL" id="ATHJ01000094">
    <property type="protein sequence ID" value="EPR38889.1"/>
    <property type="molecule type" value="Genomic_DNA"/>
</dbReference>
<dbReference type="InterPro" id="IPR026265">
    <property type="entry name" value="LptC"/>
</dbReference>
<keyword evidence="4 6" id="KW-1133">Transmembrane helix</keyword>
<proteinExistence type="predicted"/>
<sequence>MKNNTFKKIKVILLLFITITLVAVIAVFTGYRHLMDEEESLVSTVQEGAGMAISSVRQTAVRNGMLEWSLNAASAEYLNAENQAVFTLPSVTFFMEGREEIVMTAAKGTVRTDSNNISVSGDVVVRDATYELRTEVLNYDNAEHRFFTNLPVVLSGAGFDLTADSASLDMKTRQAILEGNVKGILSEDIEL</sequence>
<dbReference type="STRING" id="897.B2D07_04990"/>
<protein>
    <recommendedName>
        <fullName evidence="9">LPS export ABC transporter periplasmic protein LptC</fullName>
    </recommendedName>
</protein>
<reference evidence="7 8" key="1">
    <citation type="journal article" date="2013" name="Genome Announc.">
        <title>Draft genome sequences for three mercury-methylating, sulfate-reducing bacteria.</title>
        <authorList>
            <person name="Brown S.D."/>
            <person name="Hurt R.A.Jr."/>
            <person name="Gilmour C.C."/>
            <person name="Elias D.A."/>
        </authorList>
    </citation>
    <scope>NUCLEOTIDE SEQUENCE [LARGE SCALE GENOMIC DNA]</scope>
    <source>
        <strain evidence="7 8">DSM 2059</strain>
    </source>
</reference>
<dbReference type="Proteomes" id="UP000014977">
    <property type="component" value="Unassembled WGS sequence"/>
</dbReference>
<keyword evidence="5 6" id="KW-0472">Membrane</keyword>
<evidence type="ECO:0000313" key="8">
    <source>
        <dbReference type="Proteomes" id="UP000014977"/>
    </source>
</evidence>